<dbReference type="InterPro" id="IPR007721">
    <property type="entry name" value="RbsD_FucU"/>
</dbReference>
<dbReference type="InterPro" id="IPR023750">
    <property type="entry name" value="RbsD-like_sf"/>
</dbReference>
<dbReference type="RefSeq" id="WP_284253300.1">
    <property type="nucleotide sequence ID" value="NZ_BAAAQO010000003.1"/>
</dbReference>
<sequence>MTLKGIDPLLSGELLQALDELGHGDLVVVADRNFPAHTQGAPVVRIDAGVVDAMRAILSVFPLDTFVEQPLERMVPEDGTGAEPGFPWTVPAEVIAVAAAAEQRSLTFRDIPRMAFYERAKQAHLIVLTRETAPYCDFVLTKGVV</sequence>
<keyword evidence="5" id="KW-1185">Reference proteome</keyword>
<protein>
    <submittedName>
        <fullName evidence="4">RbsD or FucU transporter</fullName>
    </submittedName>
</protein>
<keyword evidence="2" id="KW-0413">Isomerase</keyword>
<evidence type="ECO:0000256" key="2">
    <source>
        <dbReference type="ARBA" id="ARBA00023235"/>
    </source>
</evidence>
<evidence type="ECO:0000256" key="3">
    <source>
        <dbReference type="ARBA" id="ARBA00036324"/>
    </source>
</evidence>
<reference evidence="5" key="1">
    <citation type="journal article" date="2019" name="Int. J. Syst. Evol. Microbiol.">
        <title>The Global Catalogue of Microorganisms (GCM) 10K type strain sequencing project: providing services to taxonomists for standard genome sequencing and annotation.</title>
        <authorList>
            <consortium name="The Broad Institute Genomics Platform"/>
            <consortium name="The Broad Institute Genome Sequencing Center for Infectious Disease"/>
            <person name="Wu L."/>
            <person name="Ma J."/>
        </authorList>
    </citation>
    <scope>NUCLEOTIDE SEQUENCE [LARGE SCALE GENOMIC DNA]</scope>
    <source>
        <strain evidence="5">NBRC 108894</strain>
    </source>
</reference>
<comment type="caution">
    <text evidence="4">The sequence shown here is derived from an EMBL/GenBank/DDBJ whole genome shotgun (WGS) entry which is preliminary data.</text>
</comment>
<dbReference type="EMBL" id="BSVB01000001">
    <property type="protein sequence ID" value="GMA94344.1"/>
    <property type="molecule type" value="Genomic_DNA"/>
</dbReference>
<dbReference type="InterPro" id="IPR050443">
    <property type="entry name" value="RbsD/FucU_mutarotase"/>
</dbReference>
<dbReference type="Pfam" id="PF05025">
    <property type="entry name" value="RbsD_FucU"/>
    <property type="match status" value="1"/>
</dbReference>
<comment type="catalytic activity">
    <reaction evidence="1">
        <text>beta-D-ribopyranose = beta-D-ribofuranose</text>
        <dbReference type="Rhea" id="RHEA:25432"/>
        <dbReference type="ChEBI" id="CHEBI:27476"/>
        <dbReference type="ChEBI" id="CHEBI:47002"/>
        <dbReference type="EC" id="5.4.99.62"/>
    </reaction>
</comment>
<organism evidence="4 5">
    <name type="scientific">Pseudolysinimonas kribbensis</name>
    <dbReference type="NCBI Taxonomy" id="433641"/>
    <lineage>
        <taxon>Bacteria</taxon>
        <taxon>Bacillati</taxon>
        <taxon>Actinomycetota</taxon>
        <taxon>Actinomycetes</taxon>
        <taxon>Micrococcales</taxon>
        <taxon>Microbacteriaceae</taxon>
        <taxon>Pseudolysinimonas</taxon>
    </lineage>
</organism>
<evidence type="ECO:0000256" key="1">
    <source>
        <dbReference type="ARBA" id="ARBA00000223"/>
    </source>
</evidence>
<proteinExistence type="predicted"/>
<evidence type="ECO:0000313" key="5">
    <source>
        <dbReference type="Proteomes" id="UP001157034"/>
    </source>
</evidence>
<comment type="catalytic activity">
    <reaction evidence="3">
        <text>alpha-L-fucose = beta-L-fucose</text>
        <dbReference type="Rhea" id="RHEA:25580"/>
        <dbReference type="ChEBI" id="CHEBI:42548"/>
        <dbReference type="ChEBI" id="CHEBI:42589"/>
        <dbReference type="EC" id="5.1.3.29"/>
    </reaction>
</comment>
<gene>
    <name evidence="4" type="ORF">GCM10025881_11680</name>
</gene>
<dbReference type="Proteomes" id="UP001157034">
    <property type="component" value="Unassembled WGS sequence"/>
</dbReference>
<dbReference type="PANTHER" id="PTHR31690">
    <property type="entry name" value="FUCOSE MUTAROTASE"/>
    <property type="match status" value="1"/>
</dbReference>
<dbReference type="PANTHER" id="PTHR31690:SF4">
    <property type="entry name" value="FUCOSE MUTAROTASE"/>
    <property type="match status" value="1"/>
</dbReference>
<dbReference type="Gene3D" id="3.40.1650.10">
    <property type="entry name" value="RbsD-like domain"/>
    <property type="match status" value="1"/>
</dbReference>
<dbReference type="SUPFAM" id="SSF102546">
    <property type="entry name" value="RbsD-like"/>
    <property type="match status" value="1"/>
</dbReference>
<accession>A0ABQ6K4H6</accession>
<name>A0ABQ6K4H6_9MICO</name>
<evidence type="ECO:0000313" key="4">
    <source>
        <dbReference type="EMBL" id="GMA94344.1"/>
    </source>
</evidence>